<accession>A0A815SHZ1</accession>
<evidence type="ECO:0000313" key="1">
    <source>
        <dbReference type="EMBL" id="CAF1478217.1"/>
    </source>
</evidence>
<dbReference type="Proteomes" id="UP000663845">
    <property type="component" value="Unassembled WGS sequence"/>
</dbReference>
<dbReference type="Proteomes" id="UP000663860">
    <property type="component" value="Unassembled WGS sequence"/>
</dbReference>
<evidence type="ECO:0000313" key="4">
    <source>
        <dbReference type="EMBL" id="CAF4180518.1"/>
    </source>
</evidence>
<comment type="caution">
    <text evidence="2">The sequence shown here is derived from an EMBL/GenBank/DDBJ whole genome shotgun (WGS) entry which is preliminary data.</text>
</comment>
<gene>
    <name evidence="2" type="ORF">IZO911_LOCUS44453</name>
    <name evidence="1" type="ORF">JYZ213_LOCUS42214</name>
    <name evidence="4" type="ORF">KXQ929_LOCUS38922</name>
    <name evidence="3" type="ORF">OXD698_LOCUS24489</name>
</gene>
<dbReference type="AlphaFoldDB" id="A0A815SHZ1"/>
<sequence length="248" mass="29063">MNGRSTIIVMLQCYFQATENKIPRFKGVCDLLLGGLVDGNYEITPRFDDLVAEVTALALVFLPGNHRNLPTIQEDLWTLLVNWWNTARWARREVRIFAEKDDLLADLLTDIVNKILIHNNLNVRENYTFYVLQALIQMTTFGRITNTYFRPSLPTEDILNNILQEYRVLSHHYGFDNNNVHILLQLLCNKKNRNTNSHADYKVKEYKLYCERSQIQPSYYGYISYRGLNIPQEHLNACQHLFLSKYGI</sequence>
<dbReference type="EMBL" id="CAJOAZ010002256">
    <property type="protein sequence ID" value="CAF3911130.1"/>
    <property type="molecule type" value="Genomic_DNA"/>
</dbReference>
<dbReference type="Proteomes" id="UP000663844">
    <property type="component" value="Unassembled WGS sequence"/>
</dbReference>
<dbReference type="EMBL" id="CAJNOE010002688">
    <property type="protein sequence ID" value="CAF1490382.1"/>
    <property type="molecule type" value="Genomic_DNA"/>
</dbReference>
<dbReference type="EMBL" id="CAJNOG010001896">
    <property type="protein sequence ID" value="CAF1478217.1"/>
    <property type="molecule type" value="Genomic_DNA"/>
</dbReference>
<protein>
    <submittedName>
        <fullName evidence="2">Uncharacterized protein</fullName>
    </submittedName>
</protein>
<evidence type="ECO:0000313" key="5">
    <source>
        <dbReference type="Proteomes" id="UP000663860"/>
    </source>
</evidence>
<organism evidence="2 5">
    <name type="scientific">Adineta steineri</name>
    <dbReference type="NCBI Taxonomy" id="433720"/>
    <lineage>
        <taxon>Eukaryota</taxon>
        <taxon>Metazoa</taxon>
        <taxon>Spiralia</taxon>
        <taxon>Gnathifera</taxon>
        <taxon>Rotifera</taxon>
        <taxon>Eurotatoria</taxon>
        <taxon>Bdelloidea</taxon>
        <taxon>Adinetida</taxon>
        <taxon>Adinetidae</taxon>
        <taxon>Adineta</taxon>
    </lineage>
</organism>
<evidence type="ECO:0000313" key="3">
    <source>
        <dbReference type="EMBL" id="CAF3911130.1"/>
    </source>
</evidence>
<evidence type="ECO:0000313" key="2">
    <source>
        <dbReference type="EMBL" id="CAF1490382.1"/>
    </source>
</evidence>
<reference evidence="2" key="1">
    <citation type="submission" date="2021-02" db="EMBL/GenBank/DDBJ databases">
        <authorList>
            <person name="Nowell W R."/>
        </authorList>
    </citation>
    <scope>NUCLEOTIDE SEQUENCE</scope>
</reference>
<dbReference type="EMBL" id="CAJOBB010007193">
    <property type="protein sequence ID" value="CAF4180518.1"/>
    <property type="molecule type" value="Genomic_DNA"/>
</dbReference>
<proteinExistence type="predicted"/>
<dbReference type="Proteomes" id="UP000663868">
    <property type="component" value="Unassembled WGS sequence"/>
</dbReference>
<name>A0A815SHZ1_9BILA</name>